<gene>
    <name evidence="4" type="ORF">LRX75_12395</name>
</gene>
<dbReference type="InterPro" id="IPR034660">
    <property type="entry name" value="DinB/YfiT-like"/>
</dbReference>
<protein>
    <submittedName>
        <fullName evidence="4">Damage-inducible protein DinB</fullName>
    </submittedName>
</protein>
<dbReference type="Proteomes" id="UP001139089">
    <property type="component" value="Unassembled WGS sequence"/>
</dbReference>
<keyword evidence="2 3" id="KW-0479">Metal-binding</keyword>
<comment type="similarity">
    <text evidence="1">Belongs to the DinB family.</text>
</comment>
<reference evidence="4" key="1">
    <citation type="submission" date="2021-12" db="EMBL/GenBank/DDBJ databases">
        <authorList>
            <person name="Li Y."/>
        </authorList>
    </citation>
    <scope>NUCLEOTIDE SEQUENCE</scope>
    <source>
        <strain evidence="4">DKSPLA3</strain>
    </source>
</reference>
<feature type="binding site" evidence="3">
    <location>
        <position position="130"/>
    </location>
    <ligand>
        <name>a divalent metal cation</name>
        <dbReference type="ChEBI" id="CHEBI:60240"/>
    </ligand>
</feature>
<evidence type="ECO:0000256" key="1">
    <source>
        <dbReference type="ARBA" id="ARBA00008635"/>
    </source>
</evidence>
<dbReference type="RefSeq" id="WP_231814761.1">
    <property type="nucleotide sequence ID" value="NZ_JAJOZR010000007.1"/>
</dbReference>
<dbReference type="Gene3D" id="1.20.120.450">
    <property type="entry name" value="dinb family like domain"/>
    <property type="match status" value="1"/>
</dbReference>
<dbReference type="PANTHER" id="PTHR37302:SF1">
    <property type="entry name" value="PROTEIN DINB"/>
    <property type="match status" value="1"/>
</dbReference>
<feature type="binding site" evidence="3">
    <location>
        <position position="46"/>
    </location>
    <ligand>
        <name>a divalent metal cation</name>
        <dbReference type="ChEBI" id="CHEBI:60240"/>
    </ligand>
</feature>
<evidence type="ECO:0000256" key="2">
    <source>
        <dbReference type="ARBA" id="ARBA00022723"/>
    </source>
</evidence>
<dbReference type="GO" id="GO:0046872">
    <property type="term" value="F:metal ion binding"/>
    <property type="evidence" value="ECO:0007669"/>
    <property type="project" value="UniProtKB-KW"/>
</dbReference>
<dbReference type="SUPFAM" id="SSF109854">
    <property type="entry name" value="DinB/YfiT-like putative metalloenzymes"/>
    <property type="match status" value="1"/>
</dbReference>
<name>A0A9X1NT47_9HYPH</name>
<feature type="binding site" evidence="3">
    <location>
        <position position="134"/>
    </location>
    <ligand>
        <name>a divalent metal cation</name>
        <dbReference type="ChEBI" id="CHEBI:60240"/>
    </ligand>
</feature>
<sequence>MSAKTLLQALSRHKFRSDDEVLTALASFPQDRATDAMLAARRVLHHAHLVDRIFAANLQRHAHDLKGSWQADPPPLDALAQDMREIDAWYVAYGAGITDADLEERIDFTFTDGQHGRMSREEMLAHVFTHGTYHRGEVGRLLPDIEATAMRDVFAGYLHEAEPERRRPSQ</sequence>
<keyword evidence="5" id="KW-1185">Reference proteome</keyword>
<dbReference type="AlphaFoldDB" id="A0A9X1NT47"/>
<evidence type="ECO:0000256" key="3">
    <source>
        <dbReference type="PIRSR" id="PIRSR607837-1"/>
    </source>
</evidence>
<dbReference type="Pfam" id="PF05163">
    <property type="entry name" value="DinB"/>
    <property type="match status" value="1"/>
</dbReference>
<dbReference type="EMBL" id="JAJOZR010000007">
    <property type="protein sequence ID" value="MCD7109835.1"/>
    <property type="molecule type" value="Genomic_DNA"/>
</dbReference>
<dbReference type="PANTHER" id="PTHR37302">
    <property type="entry name" value="SLR1116 PROTEIN"/>
    <property type="match status" value="1"/>
</dbReference>
<organism evidence="4 5">
    <name type="scientific">Rhizobium quercicola</name>
    <dbReference type="NCBI Taxonomy" id="2901226"/>
    <lineage>
        <taxon>Bacteria</taxon>
        <taxon>Pseudomonadati</taxon>
        <taxon>Pseudomonadota</taxon>
        <taxon>Alphaproteobacteria</taxon>
        <taxon>Hyphomicrobiales</taxon>
        <taxon>Rhizobiaceae</taxon>
        <taxon>Rhizobium/Agrobacterium group</taxon>
        <taxon>Rhizobium</taxon>
    </lineage>
</organism>
<proteinExistence type="inferred from homology"/>
<dbReference type="InterPro" id="IPR007837">
    <property type="entry name" value="DinB"/>
</dbReference>
<accession>A0A9X1NT47</accession>
<comment type="caution">
    <text evidence="4">The sequence shown here is derived from an EMBL/GenBank/DDBJ whole genome shotgun (WGS) entry which is preliminary data.</text>
</comment>
<evidence type="ECO:0000313" key="4">
    <source>
        <dbReference type="EMBL" id="MCD7109835.1"/>
    </source>
</evidence>
<evidence type="ECO:0000313" key="5">
    <source>
        <dbReference type="Proteomes" id="UP001139089"/>
    </source>
</evidence>